<feature type="domain" description="Major facilitator superfamily (MFS) profile" evidence="8">
    <location>
        <begin position="20"/>
        <end position="508"/>
    </location>
</feature>
<dbReference type="PROSITE" id="PS00216">
    <property type="entry name" value="SUGAR_TRANSPORT_1"/>
    <property type="match status" value="1"/>
</dbReference>
<organism evidence="9 10">
    <name type="scientific">Chroococcidiopsis cubana SAG 39.79</name>
    <dbReference type="NCBI Taxonomy" id="388085"/>
    <lineage>
        <taxon>Bacteria</taxon>
        <taxon>Bacillati</taxon>
        <taxon>Cyanobacteriota</taxon>
        <taxon>Cyanophyceae</taxon>
        <taxon>Chroococcidiopsidales</taxon>
        <taxon>Chroococcidiopsidaceae</taxon>
        <taxon>Chroococcidiopsis</taxon>
    </lineage>
</organism>
<dbReference type="PANTHER" id="PTHR42718:SF49">
    <property type="entry name" value="EXPORT PROTEIN"/>
    <property type="match status" value="1"/>
</dbReference>
<dbReference type="Proteomes" id="UP000282574">
    <property type="component" value="Unassembled WGS sequence"/>
</dbReference>
<evidence type="ECO:0000256" key="6">
    <source>
        <dbReference type="ARBA" id="ARBA00023136"/>
    </source>
</evidence>
<sequence length="526" mass="55778">MDKQISLHKSTPSPQKHWATLLVTCVATFLVPLDVTIIAIALPDIERELHSNFTELQWIVNTYNIAYTVVLMATGTLADRLGRRKVFVWSLVAFGITSLLCGLASDALLLILTRAIQGVAAGGMLITAVAILSHRYQGPERAAAFGIWGVFIGIGAAFGPMIGGFLVDQLGWRWIFLLNVPIVVALVALSVLKLEESRDPEAETLDRSGLITFTGALLLVSFAVIQGNDLGWTSAIIQQTLVGAFALLIAFIVVELRHARPMFDLKLFAIPTFTGASVLGVANSMSYWAMIIYLPPYFQNVLGLSATQAGLSLLPLTLPMLILPPVGAKLAEKLPARVLLGSGLAVVGLGFALMYGITPNSGLGHLLPGFLVAGVGAGLINAEMSNVAIAVVPAERSGMASGINMTFRHGSFTLGIALLGALLAYTIQNSLQQTAGIPSDLNLHQLANYLALGNISGAVNSVPPSLQPQFTNIANASFLDGLNFIILVATAIAFIGSVITFAMIRRRDLKATPSAHVTCESDSQVM</sequence>
<feature type="transmembrane region" description="Helical" evidence="7">
    <location>
        <begin position="406"/>
        <end position="427"/>
    </location>
</feature>
<evidence type="ECO:0000256" key="4">
    <source>
        <dbReference type="ARBA" id="ARBA00022692"/>
    </source>
</evidence>
<evidence type="ECO:0000313" key="10">
    <source>
        <dbReference type="Proteomes" id="UP000282574"/>
    </source>
</evidence>
<feature type="transmembrane region" description="Helical" evidence="7">
    <location>
        <begin position="21"/>
        <end position="42"/>
    </location>
</feature>
<keyword evidence="6 7" id="KW-0472">Membrane</keyword>
<dbReference type="Gene3D" id="1.20.1250.20">
    <property type="entry name" value="MFS general substrate transporter like domains"/>
    <property type="match status" value="1"/>
</dbReference>
<keyword evidence="3" id="KW-1003">Cell membrane</keyword>
<keyword evidence="4 7" id="KW-0812">Transmembrane</keyword>
<comment type="caution">
    <text evidence="9">The sequence shown here is derived from an EMBL/GenBank/DDBJ whole genome shotgun (WGS) entry which is preliminary data.</text>
</comment>
<feature type="transmembrane region" description="Helical" evidence="7">
    <location>
        <begin position="172"/>
        <end position="192"/>
    </location>
</feature>
<name>A0AB37U7X3_9CYAN</name>
<dbReference type="Pfam" id="PF07690">
    <property type="entry name" value="MFS_1"/>
    <property type="match status" value="1"/>
</dbReference>
<dbReference type="PANTHER" id="PTHR42718">
    <property type="entry name" value="MAJOR FACILITATOR SUPERFAMILY MULTIDRUG TRANSPORTER MFSC"/>
    <property type="match status" value="1"/>
</dbReference>
<dbReference type="InterPro" id="IPR020846">
    <property type="entry name" value="MFS_dom"/>
</dbReference>
<feature type="transmembrane region" description="Helical" evidence="7">
    <location>
        <begin position="484"/>
        <end position="504"/>
    </location>
</feature>
<dbReference type="InterPro" id="IPR005829">
    <property type="entry name" value="Sugar_transporter_CS"/>
</dbReference>
<evidence type="ECO:0000256" key="1">
    <source>
        <dbReference type="ARBA" id="ARBA00004651"/>
    </source>
</evidence>
<evidence type="ECO:0000313" key="9">
    <source>
        <dbReference type="EMBL" id="RUS96282.1"/>
    </source>
</evidence>
<feature type="transmembrane region" description="Helical" evidence="7">
    <location>
        <begin position="62"/>
        <end position="79"/>
    </location>
</feature>
<feature type="transmembrane region" description="Helical" evidence="7">
    <location>
        <begin position="268"/>
        <end position="294"/>
    </location>
</feature>
<dbReference type="InterPro" id="IPR011701">
    <property type="entry name" value="MFS"/>
</dbReference>
<feature type="transmembrane region" description="Helical" evidence="7">
    <location>
        <begin position="306"/>
        <end position="326"/>
    </location>
</feature>
<dbReference type="EMBL" id="RSCK01000182">
    <property type="protein sequence ID" value="RUS96282.1"/>
    <property type="molecule type" value="Genomic_DNA"/>
</dbReference>
<feature type="transmembrane region" description="Helical" evidence="7">
    <location>
        <begin position="236"/>
        <end position="256"/>
    </location>
</feature>
<feature type="transmembrane region" description="Helical" evidence="7">
    <location>
        <begin position="204"/>
        <end position="224"/>
    </location>
</feature>
<proteinExistence type="predicted"/>
<feature type="transmembrane region" description="Helical" evidence="7">
    <location>
        <begin position="144"/>
        <end position="166"/>
    </location>
</feature>
<protein>
    <submittedName>
        <fullName evidence="9">MFS transporter</fullName>
    </submittedName>
</protein>
<dbReference type="InterPro" id="IPR004638">
    <property type="entry name" value="EmrB-like"/>
</dbReference>
<evidence type="ECO:0000259" key="8">
    <source>
        <dbReference type="PROSITE" id="PS50850"/>
    </source>
</evidence>
<reference evidence="9 10" key="1">
    <citation type="journal article" date="2019" name="Genome Biol. Evol.">
        <title>Day and night: Metabolic profiles and evolutionary relationships of six axenic non-marine cyanobacteria.</title>
        <authorList>
            <person name="Will S.E."/>
            <person name="Henke P."/>
            <person name="Boedeker C."/>
            <person name="Huang S."/>
            <person name="Brinkmann H."/>
            <person name="Rohde M."/>
            <person name="Jarek M."/>
            <person name="Friedl T."/>
            <person name="Seufert S."/>
            <person name="Schumacher M."/>
            <person name="Overmann J."/>
            <person name="Neumann-Schaal M."/>
            <person name="Petersen J."/>
        </authorList>
    </citation>
    <scope>NUCLEOTIDE SEQUENCE [LARGE SCALE GENOMIC DNA]</scope>
    <source>
        <strain evidence="9 10">SAG 39.79</strain>
    </source>
</reference>
<keyword evidence="2" id="KW-0813">Transport</keyword>
<dbReference type="GO" id="GO:0005886">
    <property type="term" value="C:plasma membrane"/>
    <property type="evidence" value="ECO:0007669"/>
    <property type="project" value="UniProtKB-SubCell"/>
</dbReference>
<dbReference type="AlphaFoldDB" id="A0AB37U7X3"/>
<dbReference type="InterPro" id="IPR036259">
    <property type="entry name" value="MFS_trans_sf"/>
</dbReference>
<dbReference type="CDD" id="cd17321">
    <property type="entry name" value="MFS_MMR_MDR_like"/>
    <property type="match status" value="1"/>
</dbReference>
<dbReference type="RefSeq" id="WP_106169407.1">
    <property type="nucleotide sequence ID" value="NZ_JAVKZF010000001.1"/>
</dbReference>
<evidence type="ECO:0000256" key="7">
    <source>
        <dbReference type="SAM" id="Phobius"/>
    </source>
</evidence>
<evidence type="ECO:0000256" key="2">
    <source>
        <dbReference type="ARBA" id="ARBA00022448"/>
    </source>
</evidence>
<keyword evidence="5 7" id="KW-1133">Transmembrane helix</keyword>
<dbReference type="PROSITE" id="PS50850">
    <property type="entry name" value="MFS"/>
    <property type="match status" value="1"/>
</dbReference>
<gene>
    <name evidence="9" type="ORF">DSM107010_70640</name>
</gene>
<keyword evidence="10" id="KW-1185">Reference proteome</keyword>
<feature type="transmembrane region" description="Helical" evidence="7">
    <location>
        <begin position="111"/>
        <end position="132"/>
    </location>
</feature>
<accession>A0AB37U7X3</accession>
<dbReference type="GO" id="GO:0022857">
    <property type="term" value="F:transmembrane transporter activity"/>
    <property type="evidence" value="ECO:0007669"/>
    <property type="project" value="InterPro"/>
</dbReference>
<feature type="transmembrane region" description="Helical" evidence="7">
    <location>
        <begin position="86"/>
        <end position="105"/>
    </location>
</feature>
<dbReference type="PRINTS" id="PR01036">
    <property type="entry name" value="TCRTETB"/>
</dbReference>
<comment type="subcellular location">
    <subcellularLocation>
        <location evidence="1">Cell membrane</location>
        <topology evidence="1">Multi-pass membrane protein</topology>
    </subcellularLocation>
</comment>
<feature type="transmembrane region" description="Helical" evidence="7">
    <location>
        <begin position="370"/>
        <end position="394"/>
    </location>
</feature>
<evidence type="ECO:0000256" key="5">
    <source>
        <dbReference type="ARBA" id="ARBA00022989"/>
    </source>
</evidence>
<dbReference type="SUPFAM" id="SSF103473">
    <property type="entry name" value="MFS general substrate transporter"/>
    <property type="match status" value="1"/>
</dbReference>
<dbReference type="Gene3D" id="1.20.1720.10">
    <property type="entry name" value="Multidrug resistance protein D"/>
    <property type="match status" value="1"/>
</dbReference>
<feature type="transmembrane region" description="Helical" evidence="7">
    <location>
        <begin position="338"/>
        <end position="358"/>
    </location>
</feature>
<evidence type="ECO:0000256" key="3">
    <source>
        <dbReference type="ARBA" id="ARBA00022475"/>
    </source>
</evidence>
<dbReference type="NCBIfam" id="TIGR00711">
    <property type="entry name" value="efflux_EmrB"/>
    <property type="match status" value="1"/>
</dbReference>